<dbReference type="SUPFAM" id="SSF52113">
    <property type="entry name" value="BRCT domain"/>
    <property type="match status" value="2"/>
</dbReference>
<dbReference type="InterPro" id="IPR059215">
    <property type="entry name" value="BRCT2_TopBP1-like"/>
</dbReference>
<organism evidence="3 4">
    <name type="scientific">Rubroshorea leprosula</name>
    <dbReference type="NCBI Taxonomy" id="152421"/>
    <lineage>
        <taxon>Eukaryota</taxon>
        <taxon>Viridiplantae</taxon>
        <taxon>Streptophyta</taxon>
        <taxon>Embryophyta</taxon>
        <taxon>Tracheophyta</taxon>
        <taxon>Spermatophyta</taxon>
        <taxon>Magnoliopsida</taxon>
        <taxon>eudicotyledons</taxon>
        <taxon>Gunneridae</taxon>
        <taxon>Pentapetalae</taxon>
        <taxon>rosids</taxon>
        <taxon>malvids</taxon>
        <taxon>Malvales</taxon>
        <taxon>Dipterocarpaceae</taxon>
        <taxon>Rubroshorea</taxon>
    </lineage>
</organism>
<dbReference type="Pfam" id="PF12738">
    <property type="entry name" value="PTCB-BRCT"/>
    <property type="match status" value="2"/>
</dbReference>
<feature type="domain" description="BRCT" evidence="2">
    <location>
        <begin position="99"/>
        <end position="183"/>
    </location>
</feature>
<name>A0AAV5HRW0_9ROSI</name>
<dbReference type="SMART" id="SM00292">
    <property type="entry name" value="BRCT"/>
    <property type="match status" value="3"/>
</dbReference>
<feature type="domain" description="BRCT" evidence="2">
    <location>
        <begin position="181"/>
        <end position="239"/>
    </location>
</feature>
<sequence>MKTNAFRGSNVFMSRKLVPPEVFDKLLGALKDNGAEVFLCCDPSRNGQNDFHVISSIDHEKFEDLRAKGCNLLGPQCVLTCAKENRALPKQGFTCCLAMDGLKVLASGFETDEKVKIQKLVTAMGGMLQSKASLDVSFVIVKNVLAAKYKWALNNSRKPIVTIQWLYQCWSEHRVVPQDSYRVLPFSGLTICVTKIPADERKEVEKLVSQNGGKYSPELTKKCTHLICDISFMLSFSRT</sequence>
<dbReference type="PANTHER" id="PTHR13561">
    <property type="entry name" value="DNA REPLICATION REGULATOR DPB11-RELATED"/>
    <property type="match status" value="1"/>
</dbReference>
<accession>A0AAV5HRW0</accession>
<evidence type="ECO:0000256" key="1">
    <source>
        <dbReference type="ARBA" id="ARBA00022737"/>
    </source>
</evidence>
<dbReference type="InterPro" id="IPR036420">
    <property type="entry name" value="BRCT_dom_sf"/>
</dbReference>
<dbReference type="AlphaFoldDB" id="A0AAV5HRW0"/>
<dbReference type="PANTHER" id="PTHR13561:SF20">
    <property type="entry name" value="DNA TOPOISOMERASE 2-BINDING PROTEIN 1"/>
    <property type="match status" value="1"/>
</dbReference>
<comment type="caution">
    <text evidence="3">The sequence shown here is derived from an EMBL/GenBank/DDBJ whole genome shotgun (WGS) entry which is preliminary data.</text>
</comment>
<dbReference type="PROSITE" id="PS50172">
    <property type="entry name" value="BRCT"/>
    <property type="match status" value="2"/>
</dbReference>
<dbReference type="CDD" id="cd17731">
    <property type="entry name" value="BRCT_TopBP1_rpt2_like"/>
    <property type="match status" value="1"/>
</dbReference>
<dbReference type="InterPro" id="IPR001357">
    <property type="entry name" value="BRCT_dom"/>
</dbReference>
<evidence type="ECO:0000313" key="4">
    <source>
        <dbReference type="Proteomes" id="UP001054252"/>
    </source>
</evidence>
<protein>
    <recommendedName>
        <fullName evidence="2">BRCT domain-containing protein</fullName>
    </recommendedName>
</protein>
<keyword evidence="1" id="KW-0677">Repeat</keyword>
<dbReference type="Proteomes" id="UP001054252">
    <property type="component" value="Unassembled WGS sequence"/>
</dbReference>
<gene>
    <name evidence="3" type="ORF">SLEP1_g2105</name>
</gene>
<dbReference type="FunFam" id="3.40.50.10190:FF:000061">
    <property type="entry name" value="Transcription coactivator"/>
    <property type="match status" value="1"/>
</dbReference>
<evidence type="ECO:0000313" key="3">
    <source>
        <dbReference type="EMBL" id="GKU87760.1"/>
    </source>
</evidence>
<keyword evidence="4" id="KW-1185">Reference proteome</keyword>
<dbReference type="EMBL" id="BPVZ01000002">
    <property type="protein sequence ID" value="GKU87760.1"/>
    <property type="molecule type" value="Genomic_DNA"/>
</dbReference>
<reference evidence="3 4" key="1">
    <citation type="journal article" date="2021" name="Commun. Biol.">
        <title>The genome of Shorea leprosula (Dipterocarpaceae) highlights the ecological relevance of drought in aseasonal tropical rainforests.</title>
        <authorList>
            <person name="Ng K.K.S."/>
            <person name="Kobayashi M.J."/>
            <person name="Fawcett J.A."/>
            <person name="Hatakeyama M."/>
            <person name="Paape T."/>
            <person name="Ng C.H."/>
            <person name="Ang C.C."/>
            <person name="Tnah L.H."/>
            <person name="Lee C.T."/>
            <person name="Nishiyama T."/>
            <person name="Sese J."/>
            <person name="O'Brien M.J."/>
            <person name="Copetti D."/>
            <person name="Mohd Noor M.I."/>
            <person name="Ong R.C."/>
            <person name="Putra M."/>
            <person name="Sireger I.Z."/>
            <person name="Indrioko S."/>
            <person name="Kosugi Y."/>
            <person name="Izuno A."/>
            <person name="Isagi Y."/>
            <person name="Lee S.L."/>
            <person name="Shimizu K.K."/>
        </authorList>
    </citation>
    <scope>NUCLEOTIDE SEQUENCE [LARGE SCALE GENOMIC DNA]</scope>
    <source>
        <strain evidence="3">214</strain>
    </source>
</reference>
<proteinExistence type="predicted"/>
<dbReference type="GO" id="GO:0007095">
    <property type="term" value="P:mitotic G2 DNA damage checkpoint signaling"/>
    <property type="evidence" value="ECO:0007669"/>
    <property type="project" value="TreeGrafter"/>
</dbReference>
<evidence type="ECO:0000259" key="2">
    <source>
        <dbReference type="PROSITE" id="PS50172"/>
    </source>
</evidence>
<dbReference type="GO" id="GO:0006270">
    <property type="term" value="P:DNA replication initiation"/>
    <property type="evidence" value="ECO:0007669"/>
    <property type="project" value="TreeGrafter"/>
</dbReference>
<dbReference type="Gene3D" id="3.40.50.10190">
    <property type="entry name" value="BRCT domain"/>
    <property type="match status" value="3"/>
</dbReference>
<dbReference type="GO" id="GO:0033314">
    <property type="term" value="P:mitotic DNA replication checkpoint signaling"/>
    <property type="evidence" value="ECO:0007669"/>
    <property type="project" value="TreeGrafter"/>
</dbReference>
<dbReference type="FunFam" id="3.40.50.10190:FF:000070">
    <property type="entry name" value="Transcription coactivator"/>
    <property type="match status" value="1"/>
</dbReference>